<dbReference type="SUPFAM" id="SSF63712">
    <property type="entry name" value="Nicotinic receptor ligand binding domain-like"/>
    <property type="match status" value="1"/>
</dbReference>
<protein>
    <recommendedName>
        <fullName evidence="4">Neurotransmitter-gated ion-channel ligand-binding domain-containing protein</fullName>
    </recommendedName>
</protein>
<evidence type="ECO:0000256" key="1">
    <source>
        <dbReference type="ARBA" id="ARBA00004141"/>
    </source>
</evidence>
<keyword evidence="2" id="KW-0472">Membrane</keyword>
<dbReference type="EnsemblMetazoa" id="SMAR015337-RA">
    <property type="protein sequence ID" value="SMAR015337-PA"/>
    <property type="gene ID" value="SMAR015337"/>
</dbReference>
<dbReference type="PhylomeDB" id="T1JNA8"/>
<keyword evidence="3" id="KW-0732">Signal</keyword>
<dbReference type="STRING" id="126957.T1JNA8"/>
<name>T1JNA8_STRMM</name>
<evidence type="ECO:0000256" key="2">
    <source>
        <dbReference type="ARBA" id="ARBA00023136"/>
    </source>
</evidence>
<keyword evidence="6" id="KW-1185">Reference proteome</keyword>
<dbReference type="InterPro" id="IPR036734">
    <property type="entry name" value="Neur_chan_lig-bd_sf"/>
</dbReference>
<dbReference type="InterPro" id="IPR018000">
    <property type="entry name" value="Neurotransmitter_ion_chnl_CS"/>
</dbReference>
<evidence type="ECO:0000256" key="3">
    <source>
        <dbReference type="SAM" id="SignalP"/>
    </source>
</evidence>
<evidence type="ECO:0000313" key="5">
    <source>
        <dbReference type="EnsemblMetazoa" id="SMAR015337-PA"/>
    </source>
</evidence>
<evidence type="ECO:0000259" key="4">
    <source>
        <dbReference type="Pfam" id="PF02931"/>
    </source>
</evidence>
<dbReference type="PROSITE" id="PS00236">
    <property type="entry name" value="NEUROTR_ION_CHANNEL"/>
    <property type="match status" value="1"/>
</dbReference>
<dbReference type="Pfam" id="PF02931">
    <property type="entry name" value="Neur_chan_LBD"/>
    <property type="match status" value="1"/>
</dbReference>
<dbReference type="EMBL" id="JH431898">
    <property type="status" value="NOT_ANNOTATED_CDS"/>
    <property type="molecule type" value="Genomic_DNA"/>
</dbReference>
<proteinExistence type="predicted"/>
<feature type="signal peptide" evidence="3">
    <location>
        <begin position="1"/>
        <end position="19"/>
    </location>
</feature>
<dbReference type="OMA" id="XEARRHL"/>
<dbReference type="Proteomes" id="UP000014500">
    <property type="component" value="Unassembled WGS sequence"/>
</dbReference>
<dbReference type="Gene3D" id="2.70.170.10">
    <property type="entry name" value="Neurotransmitter-gated ion-channel ligand-binding domain"/>
    <property type="match status" value="1"/>
</dbReference>
<dbReference type="PANTHER" id="PTHR18945">
    <property type="entry name" value="NEUROTRANSMITTER GATED ION CHANNEL"/>
    <property type="match status" value="1"/>
</dbReference>
<accession>T1JNA8</accession>
<sequence>MNILLRLTAFYWSISLRLSCPMNLKLFPLDRQTCSIVMVSYGYTTEDLIFKWKEDDPVQVVKNLHLPRFALEKYDTAYCSSKTNT</sequence>
<dbReference type="GO" id="GO:0005230">
    <property type="term" value="F:extracellular ligand-gated monoatomic ion channel activity"/>
    <property type="evidence" value="ECO:0007669"/>
    <property type="project" value="InterPro"/>
</dbReference>
<dbReference type="InterPro" id="IPR006201">
    <property type="entry name" value="Neur_channel"/>
</dbReference>
<feature type="chain" id="PRO_5004580478" description="Neurotransmitter-gated ion-channel ligand-binding domain-containing protein" evidence="3">
    <location>
        <begin position="20"/>
        <end position="85"/>
    </location>
</feature>
<dbReference type="AlphaFoldDB" id="T1JNA8"/>
<comment type="subcellular location">
    <subcellularLocation>
        <location evidence="1">Membrane</location>
        <topology evidence="1">Multi-pass membrane protein</topology>
    </subcellularLocation>
</comment>
<evidence type="ECO:0000313" key="6">
    <source>
        <dbReference type="Proteomes" id="UP000014500"/>
    </source>
</evidence>
<feature type="domain" description="Neurotransmitter-gated ion-channel ligand-binding" evidence="4">
    <location>
        <begin position="13"/>
        <end position="73"/>
    </location>
</feature>
<dbReference type="InterPro" id="IPR006202">
    <property type="entry name" value="Neur_chan_lig-bd"/>
</dbReference>
<dbReference type="eggNOG" id="KOG3644">
    <property type="taxonomic scope" value="Eukaryota"/>
</dbReference>
<dbReference type="GO" id="GO:0004888">
    <property type="term" value="F:transmembrane signaling receptor activity"/>
    <property type="evidence" value="ECO:0007669"/>
    <property type="project" value="InterPro"/>
</dbReference>
<reference evidence="6" key="1">
    <citation type="submission" date="2011-05" db="EMBL/GenBank/DDBJ databases">
        <authorList>
            <person name="Richards S.R."/>
            <person name="Qu J."/>
            <person name="Jiang H."/>
            <person name="Jhangiani S.N."/>
            <person name="Agravi P."/>
            <person name="Goodspeed R."/>
            <person name="Gross S."/>
            <person name="Mandapat C."/>
            <person name="Jackson L."/>
            <person name="Mathew T."/>
            <person name="Pu L."/>
            <person name="Thornton R."/>
            <person name="Saada N."/>
            <person name="Wilczek-Boney K.B."/>
            <person name="Lee S."/>
            <person name="Kovar C."/>
            <person name="Wu Y."/>
            <person name="Scherer S.E."/>
            <person name="Worley K.C."/>
            <person name="Muzny D.M."/>
            <person name="Gibbs R."/>
        </authorList>
    </citation>
    <scope>NUCLEOTIDE SEQUENCE</scope>
    <source>
        <strain evidence="6">Brora</strain>
    </source>
</reference>
<reference evidence="5" key="2">
    <citation type="submission" date="2015-02" db="UniProtKB">
        <authorList>
            <consortium name="EnsemblMetazoa"/>
        </authorList>
    </citation>
    <scope>IDENTIFICATION</scope>
</reference>
<organism evidence="5 6">
    <name type="scientific">Strigamia maritima</name>
    <name type="common">European centipede</name>
    <name type="synonym">Geophilus maritimus</name>
    <dbReference type="NCBI Taxonomy" id="126957"/>
    <lineage>
        <taxon>Eukaryota</taxon>
        <taxon>Metazoa</taxon>
        <taxon>Ecdysozoa</taxon>
        <taxon>Arthropoda</taxon>
        <taxon>Myriapoda</taxon>
        <taxon>Chilopoda</taxon>
        <taxon>Pleurostigmophora</taxon>
        <taxon>Geophilomorpha</taxon>
        <taxon>Linotaeniidae</taxon>
        <taxon>Strigamia</taxon>
    </lineage>
</organism>
<dbReference type="HOGENOM" id="CLU_2519105_0_0_1"/>
<dbReference type="GO" id="GO:0016020">
    <property type="term" value="C:membrane"/>
    <property type="evidence" value="ECO:0007669"/>
    <property type="project" value="UniProtKB-SubCell"/>
</dbReference>